<feature type="compositionally biased region" description="Polar residues" evidence="1">
    <location>
        <begin position="53"/>
        <end position="66"/>
    </location>
</feature>
<organism evidence="3">
    <name type="scientific">Davidia involucrata</name>
    <name type="common">Dove tree</name>
    <dbReference type="NCBI Taxonomy" id="16924"/>
    <lineage>
        <taxon>Eukaryota</taxon>
        <taxon>Viridiplantae</taxon>
        <taxon>Streptophyta</taxon>
        <taxon>Embryophyta</taxon>
        <taxon>Tracheophyta</taxon>
        <taxon>Spermatophyta</taxon>
        <taxon>Magnoliopsida</taxon>
        <taxon>eudicotyledons</taxon>
        <taxon>Gunneridae</taxon>
        <taxon>Pentapetalae</taxon>
        <taxon>asterids</taxon>
        <taxon>Cornales</taxon>
        <taxon>Nyssaceae</taxon>
        <taxon>Davidia</taxon>
    </lineage>
</organism>
<dbReference type="InterPro" id="IPR040850">
    <property type="entry name" value="Knl1_RWD_C"/>
</dbReference>
<proteinExistence type="predicted"/>
<dbReference type="PANTHER" id="PTHR35707:SF1">
    <property type="entry name" value="SPC7 KINETOCHORE PROTEIN DOMAIN-CONTAINING PROTEIN"/>
    <property type="match status" value="1"/>
</dbReference>
<dbReference type="EMBL" id="GHES01009628">
    <property type="protein sequence ID" value="MPA40187.1"/>
    <property type="molecule type" value="Transcribed_RNA"/>
</dbReference>
<evidence type="ECO:0000313" key="3">
    <source>
        <dbReference type="EMBL" id="MPA40187.1"/>
    </source>
</evidence>
<sequence length="1363" mass="151355">MGSKVAEEHGNTETEEGTIALQKKRSRRVSFAEITSVHVFDRDEDYETPLESKPSSDNPELGQSSEDLGFLRDSTDGDDSKDLSPNGEEDDYDDEELSARRPFLRPIESPSPGSTIGSATSNDEDNFFGPVSASFIRPGRLSDSAASDENHDITMDSTAFSMHFRSLARSDSGGDLKTPTGVHLSFEEKTPTQNTISTNIGSSMVLTVAKKPLSQSYMPVGKLSGGSDSNDMSLVGENPHKYDYGRLSPGLDALLAEGSKDLHAVPTSYNISISKSPINIESNFSPSKKHGNGPMELNDGRDERIGHCDNNDTAVSVAHTKFGMANGDFKTSPVCQITCGFSSNTYEAPASDVSIGRKNWSPSQSTKDLPLCNIKESVKDASEKRMPNLDFSAANSGTVSNLDNKDLQLHVFAQSEHESPLAGSMSSFSAKQRQIFFNSPSPSKYRLNVTPSQKQLGSFARDESRKHNDSVSSIQKSISKLKMLEASPFSSTLKSKIESKLISSDYLFKTPPFDTVLEKNSKDTQAKHVDASVACFEEQLSSVAQKNEEQKSTINMNSNGIETSMTIVDVNHTEGSAGLVKGGKSPYHMYTGTLCRDQPIELMAAAAPPSQFTWSGKMTQQRLCTLEDPTAGILVTSRTDSSLAEITHDNVKDKKTAGTPHKFVPSPEKRLQKKSLTSPEYKGSLSRDLRLRDQYNKFISFGPGQDADSNDNVTNAKLADKMDFLFMERAQSSLPFTELNHSKDFSGVEMVDDRELKLHNLQEEPGITGNYQNPLMDRETQNFQSKIPDRNLQTGKDPVSVNKDLPGGEIKASSCGSASPFVQRGCNEPSIQNLMEWITQSPSRKELCNATPNDSMHSFVVEAVPSPNSNQLTDGFENFSAQKRRREEMIHRDSDHLDEIARIQRSPKLHKGGSCDSEFLLEPQYICNNETSTIQRDTRLKHWVDVLSKFSGDTKQLLSPLVNKLSLQAIGVLEDIMVHLQRLKIYELLCTDIRSQKTRDHISNLQHKRVAETSLLLHRIVLEQAKLQLTCVKRERLLKKVQLVSSGIHEFQMLKLNSLPRLSVPLERDAQVDNLLQFFSVDFKGINEVACDELTTMRQILEASDRKISNLTKSFHTSCKMKGERSCADTIVLVNDHLKKRTCCRFLRLDFQLWEVDNLESRNGHHNIVLNYLGFIIQRFTINVGPVSSIIISNKLNEINIVKNFPSMDACAAFAFLLNADTSRKYVGPKSLTQETLITSSLLGNLLDVVEEVQLARVELRNLIQTSFHSPSVEQLDLQLCFIDFKSGGKVMLTLDMSCLNRGVYPLEMIPSQLEAPADVSQKLLSQPLLAEIRAAVHSLRVGYLRIIRLCRCVSHVIEAWSG</sequence>
<reference evidence="3" key="1">
    <citation type="submission" date="2019-08" db="EMBL/GenBank/DDBJ databases">
        <title>Reference gene set and small RNA set construction with multiple tissues from Davidia involucrata Baill.</title>
        <authorList>
            <person name="Yang H."/>
            <person name="Zhou C."/>
            <person name="Li G."/>
            <person name="Wang J."/>
            <person name="Gao P."/>
            <person name="Wang M."/>
            <person name="Wang R."/>
            <person name="Zhao Y."/>
        </authorList>
    </citation>
    <scope>NUCLEOTIDE SEQUENCE</scope>
    <source>
        <tissue evidence="3">Mixed with DoveR01_LX</tissue>
    </source>
</reference>
<dbReference type="Pfam" id="PF18210">
    <property type="entry name" value="Knl1_RWD_C"/>
    <property type="match status" value="1"/>
</dbReference>
<protein>
    <recommendedName>
        <fullName evidence="2">Knl1 C-terminal RWD domain-containing protein</fullName>
    </recommendedName>
</protein>
<accession>A0A5B6Z7F3</accession>
<feature type="compositionally biased region" description="Basic and acidic residues" evidence="1">
    <location>
        <begin position="1"/>
        <end position="12"/>
    </location>
</feature>
<feature type="region of interest" description="Disordered" evidence="1">
    <location>
        <begin position="653"/>
        <end position="685"/>
    </location>
</feature>
<feature type="region of interest" description="Disordered" evidence="1">
    <location>
        <begin position="1"/>
        <end position="131"/>
    </location>
</feature>
<evidence type="ECO:0000256" key="1">
    <source>
        <dbReference type="SAM" id="MobiDB-lite"/>
    </source>
</evidence>
<dbReference type="PANTHER" id="PTHR35707">
    <property type="entry name" value="OS06G0608100 PROTEIN"/>
    <property type="match status" value="1"/>
</dbReference>
<name>A0A5B6Z7F3_DAVIN</name>
<feature type="compositionally biased region" description="Basic and acidic residues" evidence="1">
    <location>
        <begin position="69"/>
        <end position="82"/>
    </location>
</feature>
<evidence type="ECO:0000259" key="2">
    <source>
        <dbReference type="Pfam" id="PF18210"/>
    </source>
</evidence>
<feature type="compositionally biased region" description="Acidic residues" evidence="1">
    <location>
        <begin position="87"/>
        <end position="96"/>
    </location>
</feature>
<gene>
    <name evidence="3" type="ORF">Din_009628</name>
</gene>
<feature type="domain" description="Knl1 C-terminal RWD" evidence="2">
    <location>
        <begin position="1097"/>
        <end position="1249"/>
    </location>
</feature>
<feature type="compositionally biased region" description="Polar residues" evidence="1">
    <location>
        <begin position="111"/>
        <end position="121"/>
    </location>
</feature>